<accession>A0ABR1WDV7</accession>
<dbReference type="EMBL" id="JAQQWN010000006">
    <property type="protein sequence ID" value="KAK8080359.1"/>
    <property type="molecule type" value="Genomic_DNA"/>
</dbReference>
<dbReference type="RefSeq" id="XP_066667834.1">
    <property type="nucleotide sequence ID" value="XM_066812492.1"/>
</dbReference>
<evidence type="ECO:0000313" key="2">
    <source>
        <dbReference type="Proteomes" id="UP001433268"/>
    </source>
</evidence>
<reference evidence="1 2" key="1">
    <citation type="submission" date="2023-01" db="EMBL/GenBank/DDBJ databases">
        <title>Analysis of 21 Apiospora genomes using comparative genomics revels a genus with tremendous synthesis potential of carbohydrate active enzymes and secondary metabolites.</title>
        <authorList>
            <person name="Sorensen T."/>
        </authorList>
    </citation>
    <scope>NUCLEOTIDE SEQUENCE [LARGE SCALE GENOMIC DNA]</scope>
    <source>
        <strain evidence="1 2">CBS 114990</strain>
    </source>
</reference>
<protein>
    <submittedName>
        <fullName evidence="1">Uncharacterized protein</fullName>
    </submittedName>
</protein>
<sequence>MAATPCLPESITVMMEVEMGILAELSDAGFAWSPRLIGGDASFDNPALSLPYMVLSWAPGNPLKWTDALPRTEEHRRKILRQLVDIQLDLVSRTMKPTESNASSSSSALEFLTGIIDGKIGRVAEGKIPQLDPRSCFVHRALVQHVDSEIDISLPPMTAITHWNLTSRDIMVDDEFNITG</sequence>
<dbReference type="GeneID" id="92045552"/>
<organism evidence="1 2">
    <name type="scientific">Apiospora hydei</name>
    <dbReference type="NCBI Taxonomy" id="1337664"/>
    <lineage>
        <taxon>Eukaryota</taxon>
        <taxon>Fungi</taxon>
        <taxon>Dikarya</taxon>
        <taxon>Ascomycota</taxon>
        <taxon>Pezizomycotina</taxon>
        <taxon>Sordariomycetes</taxon>
        <taxon>Xylariomycetidae</taxon>
        <taxon>Amphisphaeriales</taxon>
        <taxon>Apiosporaceae</taxon>
        <taxon>Apiospora</taxon>
    </lineage>
</organism>
<evidence type="ECO:0000313" key="1">
    <source>
        <dbReference type="EMBL" id="KAK8080359.1"/>
    </source>
</evidence>
<gene>
    <name evidence="1" type="ORF">PG997_008177</name>
</gene>
<name>A0ABR1WDV7_9PEZI</name>
<comment type="caution">
    <text evidence="1">The sequence shown here is derived from an EMBL/GenBank/DDBJ whole genome shotgun (WGS) entry which is preliminary data.</text>
</comment>
<dbReference type="Proteomes" id="UP001433268">
    <property type="component" value="Unassembled WGS sequence"/>
</dbReference>
<keyword evidence="2" id="KW-1185">Reference proteome</keyword>
<proteinExistence type="predicted"/>